<organism evidence="1 2">
    <name type="scientific">Pogonophryne albipinna</name>
    <dbReference type="NCBI Taxonomy" id="1090488"/>
    <lineage>
        <taxon>Eukaryota</taxon>
        <taxon>Metazoa</taxon>
        <taxon>Chordata</taxon>
        <taxon>Craniata</taxon>
        <taxon>Vertebrata</taxon>
        <taxon>Euteleostomi</taxon>
        <taxon>Actinopterygii</taxon>
        <taxon>Neopterygii</taxon>
        <taxon>Teleostei</taxon>
        <taxon>Neoteleostei</taxon>
        <taxon>Acanthomorphata</taxon>
        <taxon>Eupercaria</taxon>
        <taxon>Perciformes</taxon>
        <taxon>Notothenioidei</taxon>
        <taxon>Pogonophryne</taxon>
    </lineage>
</organism>
<feature type="non-terminal residue" evidence="1">
    <location>
        <position position="134"/>
    </location>
</feature>
<dbReference type="Proteomes" id="UP001219934">
    <property type="component" value="Unassembled WGS sequence"/>
</dbReference>
<accession>A0AAD6F716</accession>
<name>A0AAD6F716_9TELE</name>
<evidence type="ECO:0000313" key="1">
    <source>
        <dbReference type="EMBL" id="KAJ4923055.1"/>
    </source>
</evidence>
<protein>
    <submittedName>
        <fullName evidence="1">Uncharacterized protein</fullName>
    </submittedName>
</protein>
<reference evidence="1" key="1">
    <citation type="submission" date="2022-11" db="EMBL/GenBank/DDBJ databases">
        <title>Chromosome-level genome of Pogonophryne albipinna.</title>
        <authorList>
            <person name="Jo E."/>
        </authorList>
    </citation>
    <scope>NUCLEOTIDE SEQUENCE</scope>
    <source>
        <strain evidence="1">SGF0006</strain>
        <tissue evidence="1">Muscle</tissue>
    </source>
</reference>
<proteinExistence type="predicted"/>
<evidence type="ECO:0000313" key="2">
    <source>
        <dbReference type="Proteomes" id="UP001219934"/>
    </source>
</evidence>
<keyword evidence="2" id="KW-1185">Reference proteome</keyword>
<feature type="non-terminal residue" evidence="1">
    <location>
        <position position="1"/>
    </location>
</feature>
<sequence length="134" mass="14748">KLFNDVLKIPGDFNITRAHREYREVKERARPVIVAFLNFETKKQILQAAWGKKNEGGTTQTYGNPKAAGKALVERGLVCPHRVTKIPGAWNGTPGSDNDGKWIINNGAVGALLNCQTTAWAIFSRDTRAVWGDG</sequence>
<dbReference type="EMBL" id="JAPTMU010000046">
    <property type="protein sequence ID" value="KAJ4923055.1"/>
    <property type="molecule type" value="Genomic_DNA"/>
</dbReference>
<gene>
    <name evidence="1" type="ORF">JOQ06_019535</name>
</gene>
<dbReference type="AlphaFoldDB" id="A0AAD6F716"/>
<dbReference type="Gene3D" id="3.30.70.1820">
    <property type="entry name" value="L1 transposable element, RRM domain"/>
    <property type="match status" value="1"/>
</dbReference>
<comment type="caution">
    <text evidence="1">The sequence shown here is derived from an EMBL/GenBank/DDBJ whole genome shotgun (WGS) entry which is preliminary data.</text>
</comment>